<dbReference type="Proteomes" id="UP001266305">
    <property type="component" value="Unassembled WGS sequence"/>
</dbReference>
<name>A0ABQ9W9M7_SAGOE</name>
<protein>
    <submittedName>
        <fullName evidence="2">Uncharacterized protein</fullName>
    </submittedName>
</protein>
<evidence type="ECO:0000313" key="2">
    <source>
        <dbReference type="EMBL" id="KAK2118333.1"/>
    </source>
</evidence>
<reference evidence="2 3" key="1">
    <citation type="submission" date="2023-05" db="EMBL/GenBank/DDBJ databases">
        <title>B98-5 Cell Line De Novo Hybrid Assembly: An Optical Mapping Approach.</title>
        <authorList>
            <person name="Kananen K."/>
            <person name="Auerbach J.A."/>
            <person name="Kautto E."/>
            <person name="Blachly J.S."/>
        </authorList>
    </citation>
    <scope>NUCLEOTIDE SEQUENCE [LARGE SCALE GENOMIC DNA]</scope>
    <source>
        <strain evidence="2">B95-8</strain>
        <tissue evidence="2">Cell line</tissue>
    </source>
</reference>
<keyword evidence="3" id="KW-1185">Reference proteome</keyword>
<sequence>MSGGREIPRPPGDALLTAPARGSGRGDLTRRPGAGKESGPRPAGADYVRWAPGGMKGAGGQLRLRLRLRLPRWFPLPLRSHCYAGRRGQRPPPGPSELGARTQAGVRSVSGRSPGRGGRRSGRERRCLVDWATPRECSAARSAPGLGRGQGSLDLRDRGRGSRRYPPAAQSGPQPRALRPVSAAVWVPPPPFVPSDRLSGGAGNLAVLPCRAPGKRRPDPRLPAVGSGGATFAWR</sequence>
<gene>
    <name evidence="2" type="ORF">P7K49_005220</name>
</gene>
<feature type="region of interest" description="Disordered" evidence="1">
    <location>
        <begin position="82"/>
        <end position="127"/>
    </location>
</feature>
<accession>A0ABQ9W9M7</accession>
<evidence type="ECO:0000256" key="1">
    <source>
        <dbReference type="SAM" id="MobiDB-lite"/>
    </source>
</evidence>
<feature type="region of interest" description="Disordered" evidence="1">
    <location>
        <begin position="209"/>
        <end position="235"/>
    </location>
</feature>
<evidence type="ECO:0000313" key="3">
    <source>
        <dbReference type="Proteomes" id="UP001266305"/>
    </source>
</evidence>
<comment type="caution">
    <text evidence="2">The sequence shown here is derived from an EMBL/GenBank/DDBJ whole genome shotgun (WGS) entry which is preliminary data.</text>
</comment>
<dbReference type="EMBL" id="JASSZA010000002">
    <property type="protein sequence ID" value="KAK2118333.1"/>
    <property type="molecule type" value="Genomic_DNA"/>
</dbReference>
<feature type="region of interest" description="Disordered" evidence="1">
    <location>
        <begin position="139"/>
        <end position="177"/>
    </location>
</feature>
<feature type="region of interest" description="Disordered" evidence="1">
    <location>
        <begin position="1"/>
        <end position="58"/>
    </location>
</feature>
<organism evidence="2 3">
    <name type="scientific">Saguinus oedipus</name>
    <name type="common">Cotton-top tamarin</name>
    <name type="synonym">Oedipomidas oedipus</name>
    <dbReference type="NCBI Taxonomy" id="9490"/>
    <lineage>
        <taxon>Eukaryota</taxon>
        <taxon>Metazoa</taxon>
        <taxon>Chordata</taxon>
        <taxon>Craniata</taxon>
        <taxon>Vertebrata</taxon>
        <taxon>Euteleostomi</taxon>
        <taxon>Mammalia</taxon>
        <taxon>Eutheria</taxon>
        <taxon>Euarchontoglires</taxon>
        <taxon>Primates</taxon>
        <taxon>Haplorrhini</taxon>
        <taxon>Platyrrhini</taxon>
        <taxon>Cebidae</taxon>
        <taxon>Callitrichinae</taxon>
        <taxon>Saguinus</taxon>
    </lineage>
</organism>
<proteinExistence type="predicted"/>